<dbReference type="EMBL" id="GBHO01007782">
    <property type="protein sequence ID" value="JAG35822.1"/>
    <property type="molecule type" value="Transcribed_RNA"/>
</dbReference>
<keyword evidence="3" id="KW-0460">Magnesium</keyword>
<dbReference type="InterPro" id="IPR029061">
    <property type="entry name" value="THDP-binding"/>
</dbReference>
<reference evidence="8" key="3">
    <citation type="journal article" date="2016" name="Gigascience">
        <title>De novo construction of an expanded transcriptome assembly for the western tarnished plant bug, Lygus hesperus.</title>
        <authorList>
            <person name="Tassone E.E."/>
            <person name="Geib S.M."/>
            <person name="Hall B."/>
            <person name="Fabrick J.A."/>
            <person name="Brent C.S."/>
            <person name="Hull J.J."/>
        </authorList>
    </citation>
    <scope>NUCLEOTIDE SEQUENCE</scope>
</reference>
<evidence type="ECO:0000256" key="3">
    <source>
        <dbReference type="ARBA" id="ARBA00022842"/>
    </source>
</evidence>
<dbReference type="Pfam" id="PF00205">
    <property type="entry name" value="TPP_enzyme_M"/>
    <property type="match status" value="1"/>
</dbReference>
<evidence type="ECO:0000313" key="8">
    <source>
        <dbReference type="EMBL" id="JAQ11974.1"/>
    </source>
</evidence>
<feature type="domain" description="Thiamine pyrophosphate enzyme central" evidence="6">
    <location>
        <begin position="78"/>
        <end position="156"/>
    </location>
</feature>
<dbReference type="GO" id="GO:0016829">
    <property type="term" value="F:lyase activity"/>
    <property type="evidence" value="ECO:0007669"/>
    <property type="project" value="UniProtKB-KW"/>
</dbReference>
<name>A0A0A9YS13_LYGHE</name>
<dbReference type="InterPro" id="IPR029035">
    <property type="entry name" value="DHS-like_NAD/FAD-binding_dom"/>
</dbReference>
<accession>A0A0A9YS13</accession>
<dbReference type="InterPro" id="IPR012000">
    <property type="entry name" value="Thiamin_PyroP_enz_cen_dom"/>
</dbReference>
<comment type="cofactor">
    <cofactor evidence="1">
        <name>thiamine diphosphate</name>
        <dbReference type="ChEBI" id="CHEBI:58937"/>
    </cofactor>
</comment>
<proteinExistence type="predicted"/>
<dbReference type="SUPFAM" id="SSF52518">
    <property type="entry name" value="Thiamin diphosphate-binding fold (THDP-binding)"/>
    <property type="match status" value="1"/>
</dbReference>
<dbReference type="AlphaFoldDB" id="A0A0A9YS13"/>
<keyword evidence="5 7" id="KW-0456">Lyase</keyword>
<evidence type="ECO:0000256" key="2">
    <source>
        <dbReference type="ARBA" id="ARBA00022723"/>
    </source>
</evidence>
<dbReference type="GO" id="GO:0000287">
    <property type="term" value="F:magnesium ion binding"/>
    <property type="evidence" value="ECO:0007669"/>
    <property type="project" value="InterPro"/>
</dbReference>
<evidence type="ECO:0000256" key="1">
    <source>
        <dbReference type="ARBA" id="ARBA00001964"/>
    </source>
</evidence>
<gene>
    <name evidence="7" type="primary">Hacl1_2</name>
    <name evidence="8" type="synonym">Hacl1_1</name>
    <name evidence="7" type="ORF">CM83_4602</name>
    <name evidence="8" type="ORF">g.25862</name>
</gene>
<dbReference type="EMBL" id="GDHC01006655">
    <property type="protein sequence ID" value="JAQ11974.1"/>
    <property type="molecule type" value="Transcribed_RNA"/>
</dbReference>
<dbReference type="Gene3D" id="3.40.50.1220">
    <property type="entry name" value="TPP-binding domain"/>
    <property type="match status" value="1"/>
</dbReference>
<sequence>MNTEAYALPYVKESLVPHTLTHISFCIQKAFGVATSGRPGPVYLEFSEDLLLAPCTLDPVCTPVRPPAPSVPRQLEMDRCLEVWRKARKPLIVLGKGASYSHADTSIQQLINRHQVFFLPMGMAKGVVSDDHPLCVSPARSMVLRTSDVVLLIGCR</sequence>
<organism evidence="7">
    <name type="scientific">Lygus hesperus</name>
    <name type="common">Western plant bug</name>
    <dbReference type="NCBI Taxonomy" id="30085"/>
    <lineage>
        <taxon>Eukaryota</taxon>
        <taxon>Metazoa</taxon>
        <taxon>Ecdysozoa</taxon>
        <taxon>Arthropoda</taxon>
        <taxon>Hexapoda</taxon>
        <taxon>Insecta</taxon>
        <taxon>Pterygota</taxon>
        <taxon>Neoptera</taxon>
        <taxon>Paraneoptera</taxon>
        <taxon>Hemiptera</taxon>
        <taxon>Heteroptera</taxon>
        <taxon>Panheteroptera</taxon>
        <taxon>Cimicomorpha</taxon>
        <taxon>Miridae</taxon>
        <taxon>Mirini</taxon>
        <taxon>Lygus</taxon>
    </lineage>
</organism>
<dbReference type="SUPFAM" id="SSF52467">
    <property type="entry name" value="DHS-like NAD/FAD-binding domain"/>
    <property type="match status" value="1"/>
</dbReference>
<evidence type="ECO:0000256" key="5">
    <source>
        <dbReference type="ARBA" id="ARBA00023239"/>
    </source>
</evidence>
<evidence type="ECO:0000313" key="7">
    <source>
        <dbReference type="EMBL" id="JAG35822.1"/>
    </source>
</evidence>
<evidence type="ECO:0000256" key="4">
    <source>
        <dbReference type="ARBA" id="ARBA00023052"/>
    </source>
</evidence>
<keyword evidence="2" id="KW-0479">Metal-binding</keyword>
<reference evidence="7" key="2">
    <citation type="submission" date="2014-07" db="EMBL/GenBank/DDBJ databases">
        <authorList>
            <person name="Hull J."/>
        </authorList>
    </citation>
    <scope>NUCLEOTIDE SEQUENCE</scope>
</reference>
<evidence type="ECO:0000259" key="6">
    <source>
        <dbReference type="Pfam" id="PF00205"/>
    </source>
</evidence>
<reference evidence="7" key="1">
    <citation type="journal article" date="2014" name="PLoS ONE">
        <title>Transcriptome-Based Identification of ABC Transporters in the Western Tarnished Plant Bug Lygus hesperus.</title>
        <authorList>
            <person name="Hull J.J."/>
            <person name="Chaney K."/>
            <person name="Geib S.M."/>
            <person name="Fabrick J.A."/>
            <person name="Brent C.S."/>
            <person name="Walsh D."/>
            <person name="Lavine L.C."/>
        </authorList>
    </citation>
    <scope>NUCLEOTIDE SEQUENCE</scope>
</reference>
<protein>
    <submittedName>
        <fullName evidence="7">2-hydroxyacyl-CoA lyase 1</fullName>
    </submittedName>
</protein>
<keyword evidence="4" id="KW-0786">Thiamine pyrophosphate</keyword>
<dbReference type="InterPro" id="IPR045025">
    <property type="entry name" value="HACL1-like"/>
</dbReference>
<dbReference type="GO" id="GO:0030976">
    <property type="term" value="F:thiamine pyrophosphate binding"/>
    <property type="evidence" value="ECO:0007669"/>
    <property type="project" value="InterPro"/>
</dbReference>
<dbReference type="Gene3D" id="3.40.50.970">
    <property type="match status" value="1"/>
</dbReference>
<dbReference type="PANTHER" id="PTHR43710:SF2">
    <property type="entry name" value="2-HYDROXYACYL-COA LYASE 1"/>
    <property type="match status" value="1"/>
</dbReference>
<dbReference type="PANTHER" id="PTHR43710">
    <property type="entry name" value="2-HYDROXYACYL-COA LYASE"/>
    <property type="match status" value="1"/>
</dbReference>
<dbReference type="GO" id="GO:0001561">
    <property type="term" value="P:fatty acid alpha-oxidation"/>
    <property type="evidence" value="ECO:0007669"/>
    <property type="project" value="TreeGrafter"/>
</dbReference>